<dbReference type="SUPFAM" id="SSF69279">
    <property type="entry name" value="Phage tail proteins"/>
    <property type="match status" value="1"/>
</dbReference>
<dbReference type="EMBL" id="CP124543">
    <property type="protein sequence ID" value="WGV28000.1"/>
    <property type="molecule type" value="Genomic_DNA"/>
</dbReference>
<dbReference type="KEGG" id="hbq:QI031_11185"/>
<sequence>MDIRALEAKYENLYAPVFQILVNHSDIMTRGEDKTKESIEISSVTIDNTLDGADTFSFIVNNAFDIEKGELRSFINQVLVFDAEVEIRLGYGSQLKTLMFGILTSVKVSFPSGGTPQVEVGGFDISYRMMKEKKPRSWNDKKDSEVVNLIAKEYKLETLPNDDDPFLNKKSIEETEQIYPQIVKQEKESDFEFLKRLAERNYYELFVFRNTLYFRKPARESSSIVTLEWNKSLVSFSPEFDIAERVYKVDVLGQDTTQQKVNIVATATIENDEISRILVKELLARILGVNVTKQLISEQVKQPVISEEHAKNMAKAILLKKHEDVFKGSGESIGIPDVLAGTNIELKGLGSKFSQKYYLKKTNHSISNSGYKTTFDVNRVPDEKEIELKSETTNLS</sequence>
<dbReference type="AlphaFoldDB" id="A0AAJ6NWF1"/>
<organism evidence="1 2">
    <name type="scientific">Halotia branconii CENA392</name>
    <dbReference type="NCBI Taxonomy" id="1539056"/>
    <lineage>
        <taxon>Bacteria</taxon>
        <taxon>Bacillati</taxon>
        <taxon>Cyanobacteriota</taxon>
        <taxon>Cyanophyceae</taxon>
        <taxon>Nostocales</taxon>
        <taxon>Nodulariaceae</taxon>
        <taxon>Halotia</taxon>
    </lineage>
</organism>
<accession>A0AAJ6NWF1</accession>
<evidence type="ECO:0008006" key="3">
    <source>
        <dbReference type="Google" id="ProtNLM"/>
    </source>
</evidence>
<evidence type="ECO:0000313" key="1">
    <source>
        <dbReference type="EMBL" id="WGV28000.1"/>
    </source>
</evidence>
<reference evidence="1 2" key="1">
    <citation type="journal article" date="2023" name="Limnol Oceanogr Lett">
        <title>Environmental adaptations by the intertidal Antarctic cyanobacterium Halotia branconii CENA392 as revealed using long-read genome sequencing.</title>
        <authorList>
            <person name="Dextro R.B."/>
            <person name="Delbaje E."/>
            <person name="Freitas P.N.N."/>
            <person name="Geraldes V."/>
            <person name="Pinto E."/>
            <person name="Long P.F."/>
            <person name="Fiore M.F."/>
        </authorList>
    </citation>
    <scope>NUCLEOTIDE SEQUENCE [LARGE SCALE GENOMIC DNA]</scope>
    <source>
        <strain evidence="1 2">CENA392</strain>
    </source>
</reference>
<evidence type="ECO:0000313" key="2">
    <source>
        <dbReference type="Proteomes" id="UP001223520"/>
    </source>
</evidence>
<proteinExistence type="predicted"/>
<dbReference type="RefSeq" id="WP_281485234.1">
    <property type="nucleotide sequence ID" value="NZ_CP124543.1"/>
</dbReference>
<protein>
    <recommendedName>
        <fullName evidence="3">Phage protein D</fullName>
    </recommendedName>
</protein>
<keyword evidence="2" id="KW-1185">Reference proteome</keyword>
<dbReference type="Proteomes" id="UP001223520">
    <property type="component" value="Chromosome"/>
</dbReference>
<gene>
    <name evidence="1" type="ORF">QI031_11185</name>
</gene>
<name>A0AAJ6NWF1_9CYAN</name>